<dbReference type="PANTHER" id="PTHR46943:SF1">
    <property type="entry name" value="PENTRAXIN-RELATED PROTEIN PTX3"/>
    <property type="match status" value="1"/>
</dbReference>
<proteinExistence type="predicted"/>
<dbReference type="SMART" id="SM00560">
    <property type="entry name" value="LamGL"/>
    <property type="match status" value="1"/>
</dbReference>
<evidence type="ECO:0000259" key="5">
    <source>
        <dbReference type="SMART" id="SM00560"/>
    </source>
</evidence>
<organism evidence="6 7">
    <name type="scientific">Streptomyces termitum</name>
    <dbReference type="NCBI Taxonomy" id="67368"/>
    <lineage>
        <taxon>Bacteria</taxon>
        <taxon>Bacillati</taxon>
        <taxon>Actinomycetota</taxon>
        <taxon>Actinomycetes</taxon>
        <taxon>Kitasatosporales</taxon>
        <taxon>Streptomycetaceae</taxon>
        <taxon>Streptomyces</taxon>
    </lineage>
</organism>
<reference evidence="6" key="1">
    <citation type="journal article" date="2014" name="Int. J. Syst. Evol. Microbiol.">
        <title>Complete genome sequence of Corynebacterium casei LMG S-19264T (=DSM 44701T), isolated from a smear-ripened cheese.</title>
        <authorList>
            <consortium name="US DOE Joint Genome Institute (JGI-PGF)"/>
            <person name="Walter F."/>
            <person name="Albersmeier A."/>
            <person name="Kalinowski J."/>
            <person name="Ruckert C."/>
        </authorList>
    </citation>
    <scope>NUCLEOTIDE SEQUENCE</scope>
    <source>
        <strain evidence="6">JCM 4518</strain>
    </source>
</reference>
<evidence type="ECO:0000256" key="1">
    <source>
        <dbReference type="ARBA" id="ARBA00022729"/>
    </source>
</evidence>
<dbReference type="EMBL" id="BMUL01000007">
    <property type="protein sequence ID" value="GHA86205.1"/>
    <property type="molecule type" value="Genomic_DNA"/>
</dbReference>
<evidence type="ECO:0000313" key="6">
    <source>
        <dbReference type="EMBL" id="GHA86205.1"/>
    </source>
</evidence>
<name>A0A918WB45_9ACTN</name>
<dbReference type="Gene3D" id="2.60.120.200">
    <property type="match status" value="2"/>
</dbReference>
<feature type="domain" description="LamG-like jellyroll fold" evidence="5">
    <location>
        <begin position="833"/>
        <end position="976"/>
    </location>
</feature>
<dbReference type="PANTHER" id="PTHR46943">
    <property type="entry name" value="PENTRAXIN-RELATED PROTEIN PTX3"/>
    <property type="match status" value="1"/>
</dbReference>
<dbReference type="SUPFAM" id="SSF49899">
    <property type="entry name" value="Concanavalin A-like lectins/glucanases"/>
    <property type="match status" value="2"/>
</dbReference>
<gene>
    <name evidence="6" type="ORF">GCM10010305_32580</name>
</gene>
<comment type="caution">
    <text evidence="6">The sequence shown here is derived from an EMBL/GenBank/DDBJ whole genome shotgun (WGS) entry which is preliminary data.</text>
</comment>
<evidence type="ECO:0000313" key="7">
    <source>
        <dbReference type="Proteomes" id="UP000644020"/>
    </source>
</evidence>
<keyword evidence="1 4" id="KW-0732">Signal</keyword>
<feature type="region of interest" description="Disordered" evidence="3">
    <location>
        <begin position="222"/>
        <end position="255"/>
    </location>
</feature>
<sequence length="1236" mass="130181">MTLLAGVLPGLLAGPASAQESFPATEAERALRQAADSGARVEVVGERTERETVFANPDGASFTLEKSIIPVRVHTSDGWAAPDATLVRRADGSIGPKAAAVGMSFSAGGTGADLVTIGQEGRSVSMGWPGRLPQPRLDGERAIYDDVLPGVNLILTATVEGFRQVLEVESAQAAALPELKAIKYGLASDGLRLREGAVGSVEALDGNGQVVFRSPTARMWNSAGDTGVASADGRQTRSAGIQPSVAQAPTSQDPAVELVAPSQEGDPLAGPGAGDVSAVMKVDLTPDALTVRPDAELVTSTRADQYPLYIDPSVEMNESERTVLSSDGDVFYNFSGGTNGMSVGKCGSAVIGGISYYCGNGYVNRMYFEFTPDKLRGKHVLDATFAVTETWSFSCNARWVDLKRTNPISAATKWPGPAVLDHMGDRYVSAGRGTACSPAQPRAPIEFHDNPAEADENLTPTVRAFADGKMSLLTLRLSAQNETDTDAWKRFDDDAVIRVTYVGKPAVPAEHGIVSSSAPICSRNESAPTTVSTPKPVLAARPRLVPGGEAGAMLRLYFDVDGKNADGTWFDAPEPTTGSLAPSTGHVAYSSAQKDFVSQPIEWNVPLKEGTLYRFTVNTQSYPNTSYTQPLSSGGASWCYFKVDATAPKPPVVKFNTVYTECVAGGSCVPGGRPGQTGSFTFNPFPGDTNTHYQYRLSTDTVWSGWKAATAGSYTAAVTPTVSGSFVLNVQAKDVLGRVGETAVKFLVKEGEGAVGRWDFNEASGVALDRSTSDPALRNDLTLTPTGATRTDHGRRGELTAADGTTSQDKALALTNTAQGGASAAKQVVETQASYSVAAWARIDTVGSLNASVVSQDGARLGAFYLSYCQDVRTWCARLPERDADGAYLSGQRVNAVNPAQPKAWTHLGLVVDTPARKLSFYVNGVLQGTDDFTTGVWASTGGIQVGRAKYNGLYVDHFYGEIDEAAVWQRALSSEEMAKEAAPRNEEGDSAYVELVAQYDPSGASGTSLADSSGYGNTLTMTSAASLDGESIVLDGVDDRASTALAPLDDTGGFTVSTAVNVDGKKLKTAPNGTRLQVLGQQTATGSSWGIWFEKTGTAEVPVEPETPSDGSESGEETSLPPEYEQVPVGRWHFGRIAADGSRTTVQSDELLTLAGEVRLTGVFDARTRTITLYSGTALQDVPTAYTATVASHFTVGADRTGNTYGGYLPGTVSDIRLWAGAITSERQLETVVGS</sequence>
<dbReference type="InterPro" id="IPR013320">
    <property type="entry name" value="ConA-like_dom_sf"/>
</dbReference>
<feature type="region of interest" description="Disordered" evidence="3">
    <location>
        <begin position="1102"/>
        <end position="1123"/>
    </location>
</feature>
<protein>
    <recommendedName>
        <fullName evidence="5">LamG-like jellyroll fold domain-containing protein</fullName>
    </recommendedName>
</protein>
<feature type="chain" id="PRO_5037916501" description="LamG-like jellyroll fold domain-containing protein" evidence="4">
    <location>
        <begin position="19"/>
        <end position="1236"/>
    </location>
</feature>
<dbReference type="InterPro" id="IPR006558">
    <property type="entry name" value="LamG-like"/>
</dbReference>
<evidence type="ECO:0000256" key="3">
    <source>
        <dbReference type="SAM" id="MobiDB-lite"/>
    </source>
</evidence>
<accession>A0A918WB45</accession>
<feature type="compositionally biased region" description="Polar residues" evidence="3">
    <location>
        <begin position="236"/>
        <end position="253"/>
    </location>
</feature>
<dbReference type="AlphaFoldDB" id="A0A918WB45"/>
<dbReference type="Pfam" id="PF13385">
    <property type="entry name" value="Laminin_G_3"/>
    <property type="match status" value="1"/>
</dbReference>
<evidence type="ECO:0000256" key="4">
    <source>
        <dbReference type="SAM" id="SignalP"/>
    </source>
</evidence>
<keyword evidence="7" id="KW-1185">Reference proteome</keyword>
<dbReference type="InterPro" id="IPR042837">
    <property type="entry name" value="PTX3"/>
</dbReference>
<feature type="signal peptide" evidence="4">
    <location>
        <begin position="1"/>
        <end position="18"/>
    </location>
</feature>
<dbReference type="GO" id="GO:0006955">
    <property type="term" value="P:immune response"/>
    <property type="evidence" value="ECO:0007669"/>
    <property type="project" value="InterPro"/>
</dbReference>
<reference evidence="6" key="2">
    <citation type="submission" date="2020-09" db="EMBL/GenBank/DDBJ databases">
        <authorList>
            <person name="Sun Q."/>
            <person name="Ohkuma M."/>
        </authorList>
    </citation>
    <scope>NUCLEOTIDE SEQUENCE</scope>
    <source>
        <strain evidence="6">JCM 4518</strain>
    </source>
</reference>
<evidence type="ECO:0000256" key="2">
    <source>
        <dbReference type="ARBA" id="ARBA00023157"/>
    </source>
</evidence>
<dbReference type="Proteomes" id="UP000644020">
    <property type="component" value="Unassembled WGS sequence"/>
</dbReference>
<keyword evidence="2" id="KW-1015">Disulfide bond</keyword>